<feature type="transmembrane region" description="Helical" evidence="7">
    <location>
        <begin position="41"/>
        <end position="63"/>
    </location>
</feature>
<keyword evidence="9" id="KW-1185">Reference proteome</keyword>
<dbReference type="Proteomes" id="UP001339911">
    <property type="component" value="Unassembled WGS sequence"/>
</dbReference>
<evidence type="ECO:0000256" key="2">
    <source>
        <dbReference type="ARBA" id="ARBA00022475"/>
    </source>
</evidence>
<feature type="transmembrane region" description="Helical" evidence="7">
    <location>
        <begin position="224"/>
        <end position="248"/>
    </location>
</feature>
<proteinExistence type="predicted"/>
<comment type="caution">
    <text evidence="8">The sequence shown here is derived from an EMBL/GenBank/DDBJ whole genome shotgun (WGS) entry which is preliminary data.</text>
</comment>
<evidence type="ECO:0000256" key="6">
    <source>
        <dbReference type="SAM" id="MobiDB-lite"/>
    </source>
</evidence>
<evidence type="ECO:0000256" key="5">
    <source>
        <dbReference type="ARBA" id="ARBA00023136"/>
    </source>
</evidence>
<evidence type="ECO:0000256" key="1">
    <source>
        <dbReference type="ARBA" id="ARBA00004651"/>
    </source>
</evidence>
<gene>
    <name evidence="8" type="ORF">V1634_29600</name>
</gene>
<dbReference type="PANTHER" id="PTHR30213">
    <property type="entry name" value="INNER MEMBRANE PROTEIN YHJD"/>
    <property type="match status" value="1"/>
</dbReference>
<feature type="transmembrane region" description="Helical" evidence="7">
    <location>
        <begin position="254"/>
        <end position="278"/>
    </location>
</feature>
<dbReference type="EMBL" id="JAZGQL010000030">
    <property type="protein sequence ID" value="MEE6311002.1"/>
    <property type="molecule type" value="Genomic_DNA"/>
</dbReference>
<comment type="subcellular location">
    <subcellularLocation>
        <location evidence="1">Cell membrane</location>
        <topology evidence="1">Multi-pass membrane protein</topology>
    </subcellularLocation>
</comment>
<feature type="transmembrane region" description="Helical" evidence="7">
    <location>
        <begin position="144"/>
        <end position="167"/>
    </location>
</feature>
<keyword evidence="4 7" id="KW-1133">Transmembrane helix</keyword>
<evidence type="ECO:0000313" key="8">
    <source>
        <dbReference type="EMBL" id="MEE6311002.1"/>
    </source>
</evidence>
<reference evidence="8 9" key="1">
    <citation type="submission" date="2024-01" db="EMBL/GenBank/DDBJ databases">
        <title>Genome insights into Plantactinospora veratri sp. nov.</title>
        <authorList>
            <person name="Wang L."/>
        </authorList>
    </citation>
    <scope>NUCLEOTIDE SEQUENCE [LARGE SCALE GENOMIC DNA]</scope>
    <source>
        <strain evidence="8 9">NEAU-FHS4</strain>
    </source>
</reference>
<keyword evidence="2" id="KW-1003">Cell membrane</keyword>
<evidence type="ECO:0000313" key="9">
    <source>
        <dbReference type="Proteomes" id="UP001339911"/>
    </source>
</evidence>
<accession>A0ABU7SM15</accession>
<evidence type="ECO:0000256" key="3">
    <source>
        <dbReference type="ARBA" id="ARBA00022692"/>
    </source>
</evidence>
<dbReference type="InterPro" id="IPR017039">
    <property type="entry name" value="Virul_fac_BrkB"/>
</dbReference>
<keyword evidence="5 7" id="KW-0472">Membrane</keyword>
<dbReference type="PIRSF" id="PIRSF035875">
    <property type="entry name" value="RNase_BN"/>
    <property type="match status" value="1"/>
</dbReference>
<dbReference type="Pfam" id="PF03631">
    <property type="entry name" value="Virul_fac_BrkB"/>
    <property type="match status" value="1"/>
</dbReference>
<dbReference type="RefSeq" id="WP_331211020.1">
    <property type="nucleotide sequence ID" value="NZ_JAZGQL010000030.1"/>
</dbReference>
<feature type="transmembrane region" description="Helical" evidence="7">
    <location>
        <begin position="194"/>
        <end position="212"/>
    </location>
</feature>
<name>A0ABU7SM15_9ACTN</name>
<evidence type="ECO:0000256" key="7">
    <source>
        <dbReference type="SAM" id="Phobius"/>
    </source>
</evidence>
<keyword evidence="3 7" id="KW-0812">Transmembrane</keyword>
<sequence>MAEERRAGRPSRLPRSAWGAVLRRTLREAQEDNVTDWAAALTYYGVLSLFPALLVLVAVLGLLGDAAVRGVQDVIRDVVPAASARDILLTAITQVQGSAGTAGLVAVLGILGAFWTASGYIGAFSRAANAIYDVPEGRPLARTLLLRIGLTALIGLLVLISLVLLVFSGRLSAQVGRRLGVGEAGVTAWDIGKWPVLVLLVSLIFAVLYWAAPNARQRFRWISPGGVFAVVAWAVVSAGFALYVSYFASYNRTYGSLAGVIVFLVWLWLSNVAILLGAELSAELERERTIRSGGSAEREPYVSLRDDRKLRKRRGRGE</sequence>
<dbReference type="NCBIfam" id="TIGR00765">
    <property type="entry name" value="yihY_not_rbn"/>
    <property type="match status" value="1"/>
</dbReference>
<evidence type="ECO:0000256" key="4">
    <source>
        <dbReference type="ARBA" id="ARBA00022989"/>
    </source>
</evidence>
<protein>
    <submittedName>
        <fullName evidence="8">YihY/virulence factor BrkB family protein</fullName>
    </submittedName>
</protein>
<dbReference type="PANTHER" id="PTHR30213:SF0">
    <property type="entry name" value="UPF0761 MEMBRANE PROTEIN YIHY"/>
    <property type="match status" value="1"/>
</dbReference>
<feature type="region of interest" description="Disordered" evidence="6">
    <location>
        <begin position="293"/>
        <end position="318"/>
    </location>
</feature>
<organism evidence="8 9">
    <name type="scientific">Plantactinospora veratri</name>
    <dbReference type="NCBI Taxonomy" id="1436122"/>
    <lineage>
        <taxon>Bacteria</taxon>
        <taxon>Bacillati</taxon>
        <taxon>Actinomycetota</taxon>
        <taxon>Actinomycetes</taxon>
        <taxon>Micromonosporales</taxon>
        <taxon>Micromonosporaceae</taxon>
        <taxon>Plantactinospora</taxon>
    </lineage>
</organism>
<feature type="transmembrane region" description="Helical" evidence="7">
    <location>
        <begin position="102"/>
        <end position="123"/>
    </location>
</feature>
<feature type="compositionally biased region" description="Basic and acidic residues" evidence="6">
    <location>
        <begin position="293"/>
        <end position="309"/>
    </location>
</feature>